<organism evidence="3 4">
    <name type="scientific">Methanolobus profundi</name>
    <dbReference type="NCBI Taxonomy" id="487685"/>
    <lineage>
        <taxon>Archaea</taxon>
        <taxon>Methanobacteriati</taxon>
        <taxon>Methanobacteriota</taxon>
        <taxon>Stenosarchaea group</taxon>
        <taxon>Methanomicrobia</taxon>
        <taxon>Methanosarcinales</taxon>
        <taxon>Methanosarcinaceae</taxon>
        <taxon>Methanolobus</taxon>
    </lineage>
</organism>
<keyword evidence="1" id="KW-0812">Transmembrane</keyword>
<accession>A0A1I4NWY7</accession>
<proteinExistence type="predicted"/>
<gene>
    <name evidence="3" type="ORF">SAMN04488696_0303</name>
</gene>
<evidence type="ECO:0000256" key="1">
    <source>
        <dbReference type="SAM" id="Phobius"/>
    </source>
</evidence>
<protein>
    <recommendedName>
        <fullName evidence="2">OB domain-containing protein</fullName>
    </recommendedName>
</protein>
<sequence>MEKEEKIVVILMCMALLSLAIAYVTFFSGESEGDVMSFSSSSLPGDIVQFEGEVFSKHFTYTGGHLLLDVDYGPGVVSVFIPSNNGADDVDSRLVEGDLVSVRGSVQEYGGELEVVVMAGEDVVVLS</sequence>
<keyword evidence="1" id="KW-1133">Transmembrane helix</keyword>
<dbReference type="InterPro" id="IPR004365">
    <property type="entry name" value="NA-bd_OB_tRNA"/>
</dbReference>
<dbReference type="EMBL" id="FOUJ01000001">
    <property type="protein sequence ID" value="SFM19840.1"/>
    <property type="molecule type" value="Genomic_DNA"/>
</dbReference>
<dbReference type="RefSeq" id="WP_091932174.1">
    <property type="nucleotide sequence ID" value="NZ_FOUJ01000001.1"/>
</dbReference>
<dbReference type="AlphaFoldDB" id="A0A1I4NWY7"/>
<dbReference type="OrthoDB" id="92368at2157"/>
<evidence type="ECO:0000313" key="3">
    <source>
        <dbReference type="EMBL" id="SFM19840.1"/>
    </source>
</evidence>
<keyword evidence="4" id="KW-1185">Reference proteome</keyword>
<dbReference type="Pfam" id="PF01336">
    <property type="entry name" value="tRNA_anti-codon"/>
    <property type="match status" value="1"/>
</dbReference>
<reference evidence="4" key="1">
    <citation type="submission" date="2016-10" db="EMBL/GenBank/DDBJ databases">
        <authorList>
            <person name="Varghese N."/>
            <person name="Submissions S."/>
        </authorList>
    </citation>
    <scope>NUCLEOTIDE SEQUENCE [LARGE SCALE GENOMIC DNA]</scope>
    <source>
        <strain evidence="4">Mob M</strain>
    </source>
</reference>
<name>A0A1I4NWY7_9EURY</name>
<dbReference type="GO" id="GO:0003676">
    <property type="term" value="F:nucleic acid binding"/>
    <property type="evidence" value="ECO:0007669"/>
    <property type="project" value="InterPro"/>
</dbReference>
<feature type="transmembrane region" description="Helical" evidence="1">
    <location>
        <begin position="7"/>
        <end position="27"/>
    </location>
</feature>
<evidence type="ECO:0000259" key="2">
    <source>
        <dbReference type="Pfam" id="PF01336"/>
    </source>
</evidence>
<keyword evidence="1" id="KW-0472">Membrane</keyword>
<dbReference type="STRING" id="487685.SAMN04488696_0303"/>
<dbReference type="Gene3D" id="2.40.50.1010">
    <property type="match status" value="1"/>
</dbReference>
<feature type="domain" description="OB" evidence="2">
    <location>
        <begin position="48"/>
        <end position="117"/>
    </location>
</feature>
<evidence type="ECO:0000313" key="4">
    <source>
        <dbReference type="Proteomes" id="UP000198535"/>
    </source>
</evidence>
<dbReference type="Proteomes" id="UP000198535">
    <property type="component" value="Unassembled WGS sequence"/>
</dbReference>